<dbReference type="KEGG" id="ntg:NSCAC_0711"/>
<evidence type="ECO:0000256" key="10">
    <source>
        <dbReference type="ARBA" id="ARBA00023136"/>
    </source>
</evidence>
<dbReference type="PANTHER" id="PTHR30625:SF16">
    <property type="entry name" value="BIOPOLYMER TRANSPORT PROTEIN EXBB"/>
    <property type="match status" value="1"/>
</dbReference>
<feature type="transmembrane region" description="Helical" evidence="13">
    <location>
        <begin position="180"/>
        <end position="203"/>
    </location>
</feature>
<proteinExistence type="inferred from homology"/>
<dbReference type="GO" id="GO:0005886">
    <property type="term" value="C:plasma membrane"/>
    <property type="evidence" value="ECO:0007669"/>
    <property type="project" value="UniProtKB-SubCell"/>
</dbReference>
<feature type="domain" description="MotA/TolQ/ExbB proton channel" evidence="14">
    <location>
        <begin position="158"/>
        <end position="255"/>
    </location>
</feature>
<evidence type="ECO:0000256" key="11">
    <source>
        <dbReference type="ARBA" id="ARBA00024816"/>
    </source>
</evidence>
<dbReference type="NCBIfam" id="TIGR02797">
    <property type="entry name" value="exbB"/>
    <property type="match status" value="1"/>
</dbReference>
<comment type="similarity">
    <text evidence="12">Belongs to the exbB/tolQ family.</text>
</comment>
<comment type="subunit">
    <text evidence="2">The accessory proteins ExbB and ExbD seem to form a complex with TonB.</text>
</comment>
<feature type="transmembrane region" description="Helical" evidence="13">
    <location>
        <begin position="73"/>
        <end position="95"/>
    </location>
</feature>
<dbReference type="EMBL" id="LR778175">
    <property type="protein sequence ID" value="CAB1275529.1"/>
    <property type="molecule type" value="Genomic_DNA"/>
</dbReference>
<keyword evidence="16" id="KW-1185">Reference proteome</keyword>
<dbReference type="Pfam" id="PF01618">
    <property type="entry name" value="MotA_ExbB"/>
    <property type="match status" value="1"/>
</dbReference>
<dbReference type="Proteomes" id="UP000516072">
    <property type="component" value="Chromosome"/>
</dbReference>
<keyword evidence="4 12" id="KW-0813">Transport</keyword>
<dbReference type="InterPro" id="IPR002898">
    <property type="entry name" value="MotA_ExbB_proton_chnl"/>
</dbReference>
<evidence type="ECO:0000313" key="16">
    <source>
        <dbReference type="Proteomes" id="UP000516072"/>
    </source>
</evidence>
<accession>A0A7G1Q9B8</accession>
<dbReference type="AlphaFoldDB" id="A0A7G1Q9B8"/>
<comment type="subcellular location">
    <subcellularLocation>
        <location evidence="1">Cell inner membrane</location>
        <topology evidence="1">Multi-pass membrane protein</topology>
    </subcellularLocation>
    <subcellularLocation>
        <location evidence="12">Membrane</location>
        <topology evidence="12">Multi-pass membrane protein</topology>
    </subcellularLocation>
</comment>
<name>A0A7G1Q9B8_9GAMM</name>
<dbReference type="InterPro" id="IPR050790">
    <property type="entry name" value="ExbB/TolQ_transport"/>
</dbReference>
<evidence type="ECO:0000256" key="3">
    <source>
        <dbReference type="ARBA" id="ARBA00022093"/>
    </source>
</evidence>
<evidence type="ECO:0000256" key="8">
    <source>
        <dbReference type="ARBA" id="ARBA00022927"/>
    </source>
</evidence>
<evidence type="ECO:0000256" key="2">
    <source>
        <dbReference type="ARBA" id="ARBA00011471"/>
    </source>
</evidence>
<evidence type="ECO:0000256" key="7">
    <source>
        <dbReference type="ARBA" id="ARBA00022692"/>
    </source>
</evidence>
<reference evidence="15 16" key="1">
    <citation type="submission" date="2020-03" db="EMBL/GenBank/DDBJ databases">
        <authorList>
            <person name="Picone N."/>
        </authorList>
    </citation>
    <scope>NUCLEOTIDE SEQUENCE [LARGE SCALE GENOMIC DNA]</scope>
    <source>
        <strain evidence="15">NSCAC1</strain>
    </source>
</reference>
<protein>
    <recommendedName>
        <fullName evidence="3">Biopolymer transport protein ExbB</fullName>
    </recommendedName>
</protein>
<dbReference type="InterPro" id="IPR014164">
    <property type="entry name" value="TonB_ExbB_1"/>
</dbReference>
<feature type="transmembrane region" description="Helical" evidence="13">
    <location>
        <begin position="223"/>
        <end position="248"/>
    </location>
</feature>
<dbReference type="GO" id="GO:0022857">
    <property type="term" value="F:transmembrane transporter activity"/>
    <property type="evidence" value="ECO:0007669"/>
    <property type="project" value="InterPro"/>
</dbReference>
<evidence type="ECO:0000259" key="14">
    <source>
        <dbReference type="Pfam" id="PF01618"/>
    </source>
</evidence>
<evidence type="ECO:0000256" key="5">
    <source>
        <dbReference type="ARBA" id="ARBA00022475"/>
    </source>
</evidence>
<keyword evidence="9 13" id="KW-1133">Transmembrane helix</keyword>
<dbReference type="GO" id="GO:0017038">
    <property type="term" value="P:protein import"/>
    <property type="evidence" value="ECO:0007669"/>
    <property type="project" value="TreeGrafter"/>
</dbReference>
<evidence type="ECO:0000256" key="13">
    <source>
        <dbReference type="SAM" id="Phobius"/>
    </source>
</evidence>
<comment type="function">
    <text evidence="11">Involved in the TonB-dependent energy-dependent transport of various receptor-bound substrates. Protects ExbD from proteolytic degradation and functionally stabilizes TonB.</text>
</comment>
<evidence type="ECO:0000256" key="1">
    <source>
        <dbReference type="ARBA" id="ARBA00004429"/>
    </source>
</evidence>
<keyword evidence="6" id="KW-0997">Cell inner membrane</keyword>
<keyword evidence="7 13" id="KW-0812">Transmembrane</keyword>
<evidence type="ECO:0000256" key="12">
    <source>
        <dbReference type="RuleBase" id="RU004057"/>
    </source>
</evidence>
<evidence type="ECO:0000313" key="15">
    <source>
        <dbReference type="EMBL" id="CAB1275529.1"/>
    </source>
</evidence>
<keyword evidence="8 12" id="KW-0653">Protein transport</keyword>
<keyword evidence="10 13" id="KW-0472">Membrane</keyword>
<organism evidence="15 16">
    <name type="scientific">Candidatus Nitrosacidococcus tergens</name>
    <dbReference type="NCBI Taxonomy" id="553981"/>
    <lineage>
        <taxon>Bacteria</taxon>
        <taxon>Pseudomonadati</taxon>
        <taxon>Pseudomonadota</taxon>
        <taxon>Gammaproteobacteria</taxon>
        <taxon>Chromatiales</taxon>
        <taxon>Chromatiaceae</taxon>
        <taxon>Candidatus Nitrosacidococcus</taxon>
    </lineage>
</organism>
<evidence type="ECO:0000256" key="6">
    <source>
        <dbReference type="ARBA" id="ARBA00022519"/>
    </source>
</evidence>
<dbReference type="RefSeq" id="WP_197745033.1">
    <property type="nucleotide sequence ID" value="NZ_LR778175.1"/>
</dbReference>
<gene>
    <name evidence="15" type="ORF">NSCAC_0711</name>
</gene>
<sequence length="292" mass="32028">MITIFLDFSFLFLKKHKCFFNVSALGVAFLFLVSSAWGQSLSTEAVSPTPSVVGMATLPHNLSPWGMFLDADIIVKIIILGLIFASIATWGIWIAKSLELNVAQRELHSILIKLEGTHALTKVIQLLHHAKGVPGLFAEAIEHEIYLSGDHSPLEGIKERISLRLDRLEVMVSRHMAKNIGILATIGATAPFVGLFGTVWGIMNSFIGISQSNTTNLAVVSPGIAEALLVTAIGLITAIPAVIIYNFFTRSIAHYRSLLTDISSEILQLVSRSIDHQQSLEISKQQHYHRPL</sequence>
<keyword evidence="5" id="KW-1003">Cell membrane</keyword>
<evidence type="ECO:0000256" key="4">
    <source>
        <dbReference type="ARBA" id="ARBA00022448"/>
    </source>
</evidence>
<evidence type="ECO:0000256" key="9">
    <source>
        <dbReference type="ARBA" id="ARBA00022989"/>
    </source>
</evidence>
<dbReference type="PANTHER" id="PTHR30625">
    <property type="entry name" value="PROTEIN TOLQ"/>
    <property type="match status" value="1"/>
</dbReference>